<dbReference type="InterPro" id="IPR010869">
    <property type="entry name" value="DUF1501"/>
</dbReference>
<dbReference type="SUPFAM" id="SSF53649">
    <property type="entry name" value="Alkaline phosphatase-like"/>
    <property type="match status" value="1"/>
</dbReference>
<gene>
    <name evidence="1" type="ORF">R5W23_000421</name>
</gene>
<protein>
    <submittedName>
        <fullName evidence="1">DUF1501 domain-containing protein</fullName>
    </submittedName>
</protein>
<dbReference type="EMBL" id="JAXBLV010000110">
    <property type="protein sequence ID" value="MDY3559429.1"/>
    <property type="molecule type" value="Genomic_DNA"/>
</dbReference>
<reference evidence="2" key="1">
    <citation type="journal article" date="2023" name="Mar. Drugs">
        <title>Gemmata algarum, a Novel Planctomycete Isolated from an Algal Mat, Displays Antimicrobial Activity.</title>
        <authorList>
            <person name="Kumar G."/>
            <person name="Kallscheuer N."/>
            <person name="Kashif M."/>
            <person name="Ahamad S."/>
            <person name="Jagadeeshwari U."/>
            <person name="Pannikurungottu S."/>
            <person name="Haufschild T."/>
            <person name="Kabuu M."/>
            <person name="Sasikala C."/>
            <person name="Jogler C."/>
            <person name="Ramana C."/>
        </authorList>
    </citation>
    <scope>NUCLEOTIDE SEQUENCE [LARGE SCALE GENOMIC DNA]</scope>
    <source>
        <strain evidence="2">JC673</strain>
    </source>
</reference>
<sequence length="429" mass="46246">MLTFWGSAQRYCDNVSRRNFLQLGAFGAGLTLADVLRARAGQSPVGRAGTSQKAAIMIYLPGGPSHLDMYDLKPDAPAEFRGEFKPIKTNVSGVSICEHMPLQARMWDKLAVVRSLVSVDEHSDSLVSTGFSEQVNRVAAHPAFGSVVAKLRADGGNDVPPFVSLRGGGSPGTEPGYLGPAHRPFTPSGAGVENLRLAGGVTGDRLGDRKDLLGKFDTARREIDASGAMKGMDAYAGRAFDMIASGVVRKALDLRNEPQKSRDRYKGVEQFLTARRLVEAGVGCVTLSYGGWDTHTGNFKELKRQLPLLDRGVANLIQDLHDRGMQDDVVTVVWGEFGRTPKINSSDAGRDHWSPAMSALVAGGGLKMGQAVGSTSAKGEYPKERPYKVPHLLATLYRAMGIDPAYTFPNGAGRPMYILDDRNTVEELL</sequence>
<dbReference type="Pfam" id="PF07394">
    <property type="entry name" value="DUF1501"/>
    <property type="match status" value="1"/>
</dbReference>
<dbReference type="Proteomes" id="UP001272242">
    <property type="component" value="Unassembled WGS sequence"/>
</dbReference>
<name>A0ABU5EWV1_9BACT</name>
<proteinExistence type="predicted"/>
<dbReference type="PANTHER" id="PTHR43737:SF1">
    <property type="entry name" value="DUF1501 DOMAIN-CONTAINING PROTEIN"/>
    <property type="match status" value="1"/>
</dbReference>
<dbReference type="InterPro" id="IPR017850">
    <property type="entry name" value="Alkaline_phosphatase_core_sf"/>
</dbReference>
<dbReference type="PANTHER" id="PTHR43737">
    <property type="entry name" value="BLL7424 PROTEIN"/>
    <property type="match status" value="1"/>
</dbReference>
<evidence type="ECO:0000313" key="2">
    <source>
        <dbReference type="Proteomes" id="UP001272242"/>
    </source>
</evidence>
<accession>A0ABU5EWV1</accession>
<keyword evidence="2" id="KW-1185">Reference proteome</keyword>
<comment type="caution">
    <text evidence="1">The sequence shown here is derived from an EMBL/GenBank/DDBJ whole genome shotgun (WGS) entry which is preliminary data.</text>
</comment>
<dbReference type="InterPro" id="IPR006311">
    <property type="entry name" value="TAT_signal"/>
</dbReference>
<organism evidence="1 2">
    <name type="scientific">Gemmata algarum</name>
    <dbReference type="NCBI Taxonomy" id="2975278"/>
    <lineage>
        <taxon>Bacteria</taxon>
        <taxon>Pseudomonadati</taxon>
        <taxon>Planctomycetota</taxon>
        <taxon>Planctomycetia</taxon>
        <taxon>Gemmatales</taxon>
        <taxon>Gemmataceae</taxon>
        <taxon>Gemmata</taxon>
    </lineage>
</organism>
<evidence type="ECO:0000313" key="1">
    <source>
        <dbReference type="EMBL" id="MDY3559429.1"/>
    </source>
</evidence>
<dbReference type="RefSeq" id="WP_320686191.1">
    <property type="nucleotide sequence ID" value="NZ_JAXBLV010000110.1"/>
</dbReference>
<dbReference type="PROSITE" id="PS51318">
    <property type="entry name" value="TAT"/>
    <property type="match status" value="1"/>
</dbReference>